<name>A0A8J2SAA3_9STRA</name>
<evidence type="ECO:0000313" key="9">
    <source>
        <dbReference type="Proteomes" id="UP000789595"/>
    </source>
</evidence>
<protein>
    <submittedName>
        <fullName evidence="8">Uncharacterized protein</fullName>
    </submittedName>
</protein>
<dbReference type="InterPro" id="IPR001344">
    <property type="entry name" value="Chloro_AB-bd_pln"/>
</dbReference>
<feature type="binding site" evidence="7">
    <location>
        <position position="278"/>
    </location>
    <ligand>
        <name>chlorophyll a</name>
        <dbReference type="ChEBI" id="CHEBI:58416"/>
        <label>1</label>
    </ligand>
</feature>
<proteinExistence type="inferred from homology"/>
<keyword evidence="7" id="KW-0148">Chlorophyll</keyword>
<dbReference type="GO" id="GO:0016020">
    <property type="term" value="C:membrane"/>
    <property type="evidence" value="ECO:0007669"/>
    <property type="project" value="InterPro"/>
</dbReference>
<feature type="binding site" evidence="7">
    <location>
        <position position="154"/>
    </location>
    <ligand>
        <name>chlorophyll a</name>
        <dbReference type="ChEBI" id="CHEBI:58416"/>
        <label>1</label>
    </ligand>
</feature>
<evidence type="ECO:0000313" key="8">
    <source>
        <dbReference type="EMBL" id="CAH0368098.1"/>
    </source>
</evidence>
<comment type="caution">
    <text evidence="8">The sequence shown here is derived from an EMBL/GenBank/DDBJ whole genome shotgun (WGS) entry which is preliminary data.</text>
</comment>
<feature type="binding site" evidence="7">
    <location>
        <position position="283"/>
    </location>
    <ligand>
        <name>chlorophyll a</name>
        <dbReference type="ChEBI" id="CHEBI:58416"/>
        <label>1</label>
    </ligand>
</feature>
<dbReference type="GO" id="GO:0009765">
    <property type="term" value="P:photosynthesis, light harvesting"/>
    <property type="evidence" value="ECO:0007669"/>
    <property type="project" value="InterPro"/>
</dbReference>
<keyword evidence="6" id="KW-0934">Plastid</keyword>
<feature type="binding site" evidence="7">
    <location>
        <position position="281"/>
    </location>
    <ligand>
        <name>chlorophyll a</name>
        <dbReference type="ChEBI" id="CHEBI:58416"/>
        <label>1</label>
    </ligand>
</feature>
<dbReference type="OrthoDB" id="191071at2759"/>
<keyword evidence="7" id="KW-0157">Chromophore</keyword>
<comment type="function">
    <text evidence="1">The light-harvesting complex (LHC) functions as a light receptor, it captures and delivers excitation energy to photosystems with which it is closely associated. Energy is transferred from the carotenoid and chlorophyll C (or B) to chlorophyll A and the photosynthetic reaction centers where it is used to synthesize ATP and reducing power.</text>
</comment>
<sequence length="327" mass="35255">MRTALGRGTPVRWQEPGRCALRRRATAVVSGKPSIADRSGASRWQASARLTVTFDRSKTHTRHTSISRPPQKITIKSPPQKLTVALACLPVAAAFVAPAPAGASVKVQETKADLEALAVKLNPVVGFYDPLGLADADFWGRGNEYTIGWLRHAEIKHGRVAMAGFVGYCLHANGVQFPIHIPGDYSTKSPAELWDQVPEAGKWQIVLFVGFLEFFSESGAGGAHYTKGGKPGAFPSFNSPEAGDQFKIPHPVPLDLWDPVGFTKNASPEKKERGRLIEINNGRLAMLGLFGFLAESKLPGSVPALGGIALPYDGDYMAPFAADFHIF</sequence>
<evidence type="ECO:0000256" key="4">
    <source>
        <dbReference type="ARBA" id="ARBA00022528"/>
    </source>
</evidence>
<keyword evidence="4" id="KW-0150">Chloroplast</keyword>
<keyword evidence="5" id="KW-0602">Photosynthesis</keyword>
<gene>
    <name evidence="8" type="ORF">PECAL_2P11470</name>
</gene>
<organism evidence="8 9">
    <name type="scientific">Pelagomonas calceolata</name>
    <dbReference type="NCBI Taxonomy" id="35677"/>
    <lineage>
        <taxon>Eukaryota</taxon>
        <taxon>Sar</taxon>
        <taxon>Stramenopiles</taxon>
        <taxon>Ochrophyta</taxon>
        <taxon>Pelagophyceae</taxon>
        <taxon>Pelagomonadales</taxon>
        <taxon>Pelagomonadaceae</taxon>
        <taxon>Pelagomonas</taxon>
    </lineage>
</organism>
<keyword evidence="9" id="KW-1185">Reference proteome</keyword>
<feature type="binding site" description="axial binding residue" evidence="7">
    <location>
        <position position="159"/>
    </location>
    <ligand>
        <name>chlorophyll b</name>
        <dbReference type="ChEBI" id="CHEBI:61721"/>
        <label>1</label>
    </ligand>
    <ligandPart>
        <name>Mg</name>
        <dbReference type="ChEBI" id="CHEBI:25107"/>
    </ligandPart>
</feature>
<evidence type="ECO:0000256" key="1">
    <source>
        <dbReference type="ARBA" id="ARBA00004022"/>
    </source>
</evidence>
<dbReference type="Gene3D" id="1.10.3460.10">
    <property type="entry name" value="Chlorophyll a/b binding protein domain"/>
    <property type="match status" value="1"/>
</dbReference>
<reference evidence="8" key="1">
    <citation type="submission" date="2021-11" db="EMBL/GenBank/DDBJ databases">
        <authorList>
            <consortium name="Genoscope - CEA"/>
            <person name="William W."/>
        </authorList>
    </citation>
    <scope>NUCLEOTIDE SEQUENCE</scope>
</reference>
<accession>A0A8J2SAA3</accession>
<evidence type="ECO:0000256" key="2">
    <source>
        <dbReference type="ARBA" id="ARBA00004229"/>
    </source>
</evidence>
<dbReference type="EMBL" id="CAKKNE010000002">
    <property type="protein sequence ID" value="CAH0368098.1"/>
    <property type="molecule type" value="Genomic_DNA"/>
</dbReference>
<dbReference type="GO" id="GO:0009507">
    <property type="term" value="C:chloroplast"/>
    <property type="evidence" value="ECO:0007669"/>
    <property type="project" value="UniProtKB-SubCell"/>
</dbReference>
<dbReference type="GO" id="GO:0016168">
    <property type="term" value="F:chlorophyll binding"/>
    <property type="evidence" value="ECO:0007669"/>
    <property type="project" value="UniProtKB-KW"/>
</dbReference>
<evidence type="ECO:0000256" key="6">
    <source>
        <dbReference type="ARBA" id="ARBA00022640"/>
    </source>
</evidence>
<dbReference type="SUPFAM" id="SSF103511">
    <property type="entry name" value="Chlorophyll a-b binding protein"/>
    <property type="match status" value="1"/>
</dbReference>
<dbReference type="Pfam" id="PF00504">
    <property type="entry name" value="Chloroa_b-bind"/>
    <property type="match status" value="1"/>
</dbReference>
<evidence type="ECO:0000256" key="7">
    <source>
        <dbReference type="PIRSR" id="PIRSR601344-1"/>
    </source>
</evidence>
<evidence type="ECO:0000256" key="5">
    <source>
        <dbReference type="ARBA" id="ARBA00022531"/>
    </source>
</evidence>
<dbReference type="Proteomes" id="UP000789595">
    <property type="component" value="Unassembled WGS sequence"/>
</dbReference>
<feature type="binding site" evidence="7">
    <location>
        <position position="157"/>
    </location>
    <ligand>
        <name>chlorophyll a</name>
        <dbReference type="ChEBI" id="CHEBI:58416"/>
        <label>1</label>
    </ligand>
</feature>
<comment type="subcellular location">
    <subcellularLocation>
        <location evidence="2">Plastid</location>
        <location evidence="2">Chloroplast</location>
    </subcellularLocation>
</comment>
<dbReference type="InterPro" id="IPR022796">
    <property type="entry name" value="Chloroa_b-bind"/>
</dbReference>
<evidence type="ECO:0000256" key="3">
    <source>
        <dbReference type="ARBA" id="ARBA00005933"/>
    </source>
</evidence>
<dbReference type="AlphaFoldDB" id="A0A8J2SAA3"/>
<dbReference type="PANTHER" id="PTHR21649">
    <property type="entry name" value="CHLOROPHYLL A/B BINDING PROTEIN"/>
    <property type="match status" value="1"/>
</dbReference>
<comment type="similarity">
    <text evidence="3">Belongs to the fucoxanthin chlorophyll protein family.</text>
</comment>